<evidence type="ECO:0000256" key="5">
    <source>
        <dbReference type="ARBA" id="ARBA00023136"/>
    </source>
</evidence>
<gene>
    <name evidence="9" type="ordered locus">AMIS_64910</name>
</gene>
<dbReference type="GO" id="GO:0005886">
    <property type="term" value="C:plasma membrane"/>
    <property type="evidence" value="ECO:0007669"/>
    <property type="project" value="UniProtKB-SubCell"/>
</dbReference>
<evidence type="ECO:0000256" key="2">
    <source>
        <dbReference type="ARBA" id="ARBA00022475"/>
    </source>
</evidence>
<dbReference type="AlphaFoldDB" id="I0HFC4"/>
<name>I0HFC4_ACTM4</name>
<keyword evidence="2" id="KW-1003">Cell membrane</keyword>
<feature type="region of interest" description="Disordered" evidence="6">
    <location>
        <begin position="62"/>
        <end position="84"/>
    </location>
</feature>
<dbReference type="OrthoDB" id="3298527at2"/>
<evidence type="ECO:0000256" key="1">
    <source>
        <dbReference type="ARBA" id="ARBA00004651"/>
    </source>
</evidence>
<dbReference type="PATRIC" id="fig|512565.3.peg.6494"/>
<keyword evidence="3 7" id="KW-0812">Transmembrane</keyword>
<evidence type="ECO:0000256" key="7">
    <source>
        <dbReference type="SAM" id="Phobius"/>
    </source>
</evidence>
<reference evidence="9 10" key="1">
    <citation type="submission" date="2012-02" db="EMBL/GenBank/DDBJ databases">
        <title>Complete genome sequence of Actinoplanes missouriensis 431 (= NBRC 102363).</title>
        <authorList>
            <person name="Ohnishi Y."/>
            <person name="Ishikawa J."/>
            <person name="Sekine M."/>
            <person name="Hosoyama A."/>
            <person name="Harada T."/>
            <person name="Narita H."/>
            <person name="Hata T."/>
            <person name="Konno Y."/>
            <person name="Tutikane K."/>
            <person name="Fujita N."/>
            <person name="Horinouchi S."/>
            <person name="Hayakawa M."/>
        </authorList>
    </citation>
    <scope>NUCLEOTIDE SEQUENCE [LARGE SCALE GENOMIC DNA]</scope>
    <source>
        <strain evidence="10">ATCC 14538 / DSM 43046 / CBS 188.64 / JCM 3121 / NBRC 102363 / NCIMB 12654 / NRRL B-3342 / UNCC 431</strain>
    </source>
</reference>
<accession>I0HFC4</accession>
<dbReference type="STRING" id="512565.AMIS_64910"/>
<dbReference type="eggNOG" id="ENOG5033A58">
    <property type="taxonomic scope" value="Bacteria"/>
</dbReference>
<evidence type="ECO:0000259" key="8">
    <source>
        <dbReference type="Pfam" id="PF13396"/>
    </source>
</evidence>
<dbReference type="EMBL" id="AP012319">
    <property type="protein sequence ID" value="BAL91711.1"/>
    <property type="molecule type" value="Genomic_DNA"/>
</dbReference>
<dbReference type="Pfam" id="PF13396">
    <property type="entry name" value="PLDc_N"/>
    <property type="match status" value="1"/>
</dbReference>
<sequence>MARLNILLFLVIVALSVVALIDCLITDRARLRSFPRGAWVVLILLCPVAGAIAWFHAGRATSPRDEHLPRTGAGSEAGAFGPEDDPEFVEQLAEALRKQ</sequence>
<organism evidence="9 10">
    <name type="scientific">Actinoplanes missouriensis (strain ATCC 14538 / DSM 43046 / CBS 188.64 / JCM 3121 / NBRC 102363 / NCIMB 12654 / NRRL B-3342 / UNCC 431)</name>
    <dbReference type="NCBI Taxonomy" id="512565"/>
    <lineage>
        <taxon>Bacteria</taxon>
        <taxon>Bacillati</taxon>
        <taxon>Actinomycetota</taxon>
        <taxon>Actinomycetes</taxon>
        <taxon>Micromonosporales</taxon>
        <taxon>Micromonosporaceae</taxon>
        <taxon>Actinoplanes</taxon>
    </lineage>
</organism>
<dbReference type="InterPro" id="IPR027379">
    <property type="entry name" value="CLS_N"/>
</dbReference>
<dbReference type="RefSeq" id="WP_014446596.1">
    <property type="nucleotide sequence ID" value="NC_017093.1"/>
</dbReference>
<feature type="transmembrane region" description="Helical" evidence="7">
    <location>
        <begin position="37"/>
        <end position="57"/>
    </location>
</feature>
<proteinExistence type="predicted"/>
<evidence type="ECO:0000313" key="9">
    <source>
        <dbReference type="EMBL" id="BAL91711.1"/>
    </source>
</evidence>
<keyword evidence="5 7" id="KW-0472">Membrane</keyword>
<keyword evidence="10" id="KW-1185">Reference proteome</keyword>
<protein>
    <recommendedName>
        <fullName evidence="8">Cardiolipin synthase N-terminal domain-containing protein</fullName>
    </recommendedName>
</protein>
<evidence type="ECO:0000256" key="6">
    <source>
        <dbReference type="SAM" id="MobiDB-lite"/>
    </source>
</evidence>
<evidence type="ECO:0000256" key="3">
    <source>
        <dbReference type="ARBA" id="ARBA00022692"/>
    </source>
</evidence>
<feature type="domain" description="Cardiolipin synthase N-terminal" evidence="8">
    <location>
        <begin position="14"/>
        <end position="59"/>
    </location>
</feature>
<evidence type="ECO:0000256" key="4">
    <source>
        <dbReference type="ARBA" id="ARBA00022989"/>
    </source>
</evidence>
<dbReference type="Proteomes" id="UP000007882">
    <property type="component" value="Chromosome"/>
</dbReference>
<dbReference type="KEGG" id="ams:AMIS_64910"/>
<evidence type="ECO:0000313" key="10">
    <source>
        <dbReference type="Proteomes" id="UP000007882"/>
    </source>
</evidence>
<keyword evidence="4 7" id="KW-1133">Transmembrane helix</keyword>
<feature type="transmembrane region" description="Helical" evidence="7">
    <location>
        <begin position="6"/>
        <end position="25"/>
    </location>
</feature>
<dbReference type="HOGENOM" id="CLU_113604_4_2_11"/>
<comment type="subcellular location">
    <subcellularLocation>
        <location evidence="1">Cell membrane</location>
        <topology evidence="1">Multi-pass membrane protein</topology>
    </subcellularLocation>
</comment>